<feature type="chain" id="PRO_5011534706" evidence="2">
    <location>
        <begin position="24"/>
        <end position="557"/>
    </location>
</feature>
<dbReference type="InterPro" id="IPR002909">
    <property type="entry name" value="IPT_dom"/>
</dbReference>
<gene>
    <name evidence="4" type="ORF">SAMN04487996_10942</name>
</gene>
<sequence>MISLKNKLYSLLLLTGLVAGLTACDNDDEPVTPPQPSLAVTAVAPSSGPVGTKVTITGTKFDTTPANNTVLFNTTPATVTAATATSLEVTVPAGATAGVISVTVGGVTAKSAASFTISDRAVVEVTGEIKANTNWTKDKLYVLKGFVYVTSGNTLTIEKGTIIKGAGKDADPTASGKGGALIVEAGAKVMAIGTAEEPIVFTSANDPGKRNYGDWGGVVLIGKAPNNRPGATAFEGGIRGTIGTGTAADDNSGTLQYVRIEFGGIALSATANSEINGLTLYGVGSGTVIDHVQVSYSGDDSYEWFGGTVNAKNLIAFRGFDDDFDTDWGFTGKVQYAVSLRDPQVADQSASNGFESDNYSPGEPATGPNNGLPLTEPTFANVSHFVTDKTPSTAPTPNGSGSYQSAMHLRRNTAISILNSVFVGAPEGLRLDGTATGTWKNAQDGKLDLRGIVLSNNLTAIVGKADITNDQATTYFNTAARKNEVKDMASLLLNTATFNLAAPNFLPQATSPLLAGATWEGKGADAFFTKELFRGAFGTTDWTKGWANWDPQNTIYK</sequence>
<feature type="signal peptide" evidence="2">
    <location>
        <begin position="1"/>
        <end position="23"/>
    </location>
</feature>
<keyword evidence="5" id="KW-1185">Reference proteome</keyword>
<dbReference type="STRING" id="659014.SAMN04487996_10942"/>
<name>A0A1G7IMB5_9BACT</name>
<feature type="domain" description="IPT/TIG" evidence="3">
    <location>
        <begin position="40"/>
        <end position="115"/>
    </location>
</feature>
<proteinExistence type="predicted"/>
<dbReference type="RefSeq" id="WP_090151695.1">
    <property type="nucleotide sequence ID" value="NZ_FNAN01000009.1"/>
</dbReference>
<organism evidence="4 5">
    <name type="scientific">Dyadobacter soli</name>
    <dbReference type="NCBI Taxonomy" id="659014"/>
    <lineage>
        <taxon>Bacteria</taxon>
        <taxon>Pseudomonadati</taxon>
        <taxon>Bacteroidota</taxon>
        <taxon>Cytophagia</taxon>
        <taxon>Cytophagales</taxon>
        <taxon>Spirosomataceae</taxon>
        <taxon>Dyadobacter</taxon>
    </lineage>
</organism>
<dbReference type="Proteomes" id="UP000198748">
    <property type="component" value="Unassembled WGS sequence"/>
</dbReference>
<dbReference type="CDD" id="cd00102">
    <property type="entry name" value="IPT"/>
    <property type="match status" value="1"/>
</dbReference>
<accession>A0A1G7IMB5</accession>
<evidence type="ECO:0000313" key="4">
    <source>
        <dbReference type="EMBL" id="SDF13867.1"/>
    </source>
</evidence>
<keyword evidence="2" id="KW-0732">Signal</keyword>
<dbReference type="PANTHER" id="PTHR41339:SF1">
    <property type="entry name" value="SECRETED PROTEIN"/>
    <property type="match status" value="1"/>
</dbReference>
<evidence type="ECO:0000313" key="5">
    <source>
        <dbReference type="Proteomes" id="UP000198748"/>
    </source>
</evidence>
<evidence type="ECO:0000259" key="3">
    <source>
        <dbReference type="Pfam" id="PF01833"/>
    </source>
</evidence>
<dbReference type="EMBL" id="FNAN01000009">
    <property type="protein sequence ID" value="SDF13867.1"/>
    <property type="molecule type" value="Genomic_DNA"/>
</dbReference>
<dbReference type="PANTHER" id="PTHR41339">
    <property type="entry name" value="LIPL48"/>
    <property type="match status" value="1"/>
</dbReference>
<protein>
    <submittedName>
        <fullName evidence="4">IPT/TIG domain-containing protein</fullName>
    </submittedName>
</protein>
<feature type="compositionally biased region" description="Polar residues" evidence="1">
    <location>
        <begin position="347"/>
        <end position="359"/>
    </location>
</feature>
<dbReference type="InterPro" id="IPR013783">
    <property type="entry name" value="Ig-like_fold"/>
</dbReference>
<dbReference type="Gene3D" id="2.60.40.10">
    <property type="entry name" value="Immunoglobulins"/>
    <property type="match status" value="1"/>
</dbReference>
<reference evidence="5" key="1">
    <citation type="submission" date="2016-10" db="EMBL/GenBank/DDBJ databases">
        <authorList>
            <person name="Varghese N."/>
            <person name="Submissions S."/>
        </authorList>
    </citation>
    <scope>NUCLEOTIDE SEQUENCE [LARGE SCALE GENOMIC DNA]</scope>
    <source>
        <strain evidence="5">DSM 25329</strain>
    </source>
</reference>
<dbReference type="SUPFAM" id="SSF81296">
    <property type="entry name" value="E set domains"/>
    <property type="match status" value="1"/>
</dbReference>
<dbReference type="Pfam" id="PF01833">
    <property type="entry name" value="TIG"/>
    <property type="match status" value="1"/>
</dbReference>
<evidence type="ECO:0000256" key="1">
    <source>
        <dbReference type="SAM" id="MobiDB-lite"/>
    </source>
</evidence>
<feature type="region of interest" description="Disordered" evidence="1">
    <location>
        <begin position="347"/>
        <end position="374"/>
    </location>
</feature>
<dbReference type="PROSITE" id="PS51257">
    <property type="entry name" value="PROKAR_LIPOPROTEIN"/>
    <property type="match status" value="1"/>
</dbReference>
<dbReference type="AlphaFoldDB" id="A0A1G7IMB5"/>
<evidence type="ECO:0000256" key="2">
    <source>
        <dbReference type="SAM" id="SignalP"/>
    </source>
</evidence>
<dbReference type="InterPro" id="IPR014756">
    <property type="entry name" value="Ig_E-set"/>
</dbReference>
<dbReference type="OrthoDB" id="1521716at2"/>